<evidence type="ECO:0000313" key="3">
    <source>
        <dbReference type="EMBL" id="GHF59369.1"/>
    </source>
</evidence>
<proteinExistence type="predicted"/>
<accession>A0A8J3M9I3</accession>
<feature type="transmembrane region" description="Helical" evidence="2">
    <location>
        <begin position="26"/>
        <end position="45"/>
    </location>
</feature>
<organism evidence="3 4">
    <name type="scientific">Seohaeicola zhoushanensis</name>
    <dbReference type="NCBI Taxonomy" id="1569283"/>
    <lineage>
        <taxon>Bacteria</taxon>
        <taxon>Pseudomonadati</taxon>
        <taxon>Pseudomonadota</taxon>
        <taxon>Alphaproteobacteria</taxon>
        <taxon>Rhodobacterales</taxon>
        <taxon>Roseobacteraceae</taxon>
        <taxon>Seohaeicola</taxon>
    </lineage>
</organism>
<dbReference type="RefSeq" id="WP_189681266.1">
    <property type="nucleotide sequence ID" value="NZ_BNCJ01000010.1"/>
</dbReference>
<reference evidence="3" key="1">
    <citation type="journal article" date="2014" name="Int. J. Syst. Evol. Microbiol.">
        <title>Complete genome sequence of Corynebacterium casei LMG S-19264T (=DSM 44701T), isolated from a smear-ripened cheese.</title>
        <authorList>
            <consortium name="US DOE Joint Genome Institute (JGI-PGF)"/>
            <person name="Walter F."/>
            <person name="Albersmeier A."/>
            <person name="Kalinowski J."/>
            <person name="Ruckert C."/>
        </authorList>
    </citation>
    <scope>NUCLEOTIDE SEQUENCE</scope>
    <source>
        <strain evidence="3">KCTC 42650</strain>
    </source>
</reference>
<protein>
    <submittedName>
        <fullName evidence="3">Uncharacterized protein</fullName>
    </submittedName>
</protein>
<reference evidence="3" key="2">
    <citation type="submission" date="2020-09" db="EMBL/GenBank/DDBJ databases">
        <authorList>
            <person name="Sun Q."/>
            <person name="Kim S."/>
        </authorList>
    </citation>
    <scope>NUCLEOTIDE SEQUENCE</scope>
    <source>
        <strain evidence="3">KCTC 42650</strain>
    </source>
</reference>
<name>A0A8J3M9I3_9RHOB</name>
<keyword evidence="2" id="KW-1133">Transmembrane helix</keyword>
<sequence length="61" mass="6473">MRRENSARVVNDGLTSRKKAKRQSRLFITAVVVCAAAIAGAGAVHSHHAPAPETPAAQMEH</sequence>
<comment type="caution">
    <text evidence="3">The sequence shown here is derived from an EMBL/GenBank/DDBJ whole genome shotgun (WGS) entry which is preliminary data.</text>
</comment>
<evidence type="ECO:0000313" key="4">
    <source>
        <dbReference type="Proteomes" id="UP000626220"/>
    </source>
</evidence>
<dbReference type="AlphaFoldDB" id="A0A8J3M9I3"/>
<dbReference type="EMBL" id="BNCJ01000010">
    <property type="protein sequence ID" value="GHF59369.1"/>
    <property type="molecule type" value="Genomic_DNA"/>
</dbReference>
<evidence type="ECO:0000256" key="1">
    <source>
        <dbReference type="SAM" id="MobiDB-lite"/>
    </source>
</evidence>
<keyword evidence="4" id="KW-1185">Reference proteome</keyword>
<keyword evidence="2" id="KW-0472">Membrane</keyword>
<evidence type="ECO:0000256" key="2">
    <source>
        <dbReference type="SAM" id="Phobius"/>
    </source>
</evidence>
<feature type="region of interest" description="Disordered" evidence="1">
    <location>
        <begin position="1"/>
        <end position="22"/>
    </location>
</feature>
<gene>
    <name evidence="3" type="ORF">GCM10017056_33680</name>
</gene>
<dbReference type="Proteomes" id="UP000626220">
    <property type="component" value="Unassembled WGS sequence"/>
</dbReference>
<keyword evidence="2" id="KW-0812">Transmembrane</keyword>